<keyword evidence="5 8" id="KW-0547">Nucleotide-binding</keyword>
<dbReference type="GO" id="GO:0071897">
    <property type="term" value="P:DNA biosynthetic process"/>
    <property type="evidence" value="ECO:0007669"/>
    <property type="project" value="UniProtKB-KW"/>
</dbReference>
<comment type="subcellular location">
    <subcellularLocation>
        <location evidence="8">Cytoplasm</location>
    </subcellularLocation>
</comment>
<feature type="binding site" evidence="10">
    <location>
        <begin position="174"/>
        <end position="177"/>
    </location>
    <ligand>
        <name>substrate</name>
    </ligand>
</feature>
<evidence type="ECO:0000256" key="1">
    <source>
        <dbReference type="ARBA" id="ARBA00007587"/>
    </source>
</evidence>
<keyword evidence="8" id="KW-0479">Metal-binding</keyword>
<dbReference type="GO" id="GO:0008270">
    <property type="term" value="F:zinc ion binding"/>
    <property type="evidence" value="ECO:0007669"/>
    <property type="project" value="UniProtKB-UniRule"/>
</dbReference>
<evidence type="ECO:0000256" key="3">
    <source>
        <dbReference type="ARBA" id="ARBA00022634"/>
    </source>
</evidence>
<dbReference type="EMBL" id="ACCJ01000138">
    <property type="protein sequence ID" value="EEG55591.1"/>
    <property type="molecule type" value="Genomic_DNA"/>
</dbReference>
<comment type="catalytic activity">
    <reaction evidence="8 11">
        <text>thymidine + ATP = dTMP + ADP + H(+)</text>
        <dbReference type="Rhea" id="RHEA:19129"/>
        <dbReference type="ChEBI" id="CHEBI:15378"/>
        <dbReference type="ChEBI" id="CHEBI:17748"/>
        <dbReference type="ChEBI" id="CHEBI:30616"/>
        <dbReference type="ChEBI" id="CHEBI:63528"/>
        <dbReference type="ChEBI" id="CHEBI:456216"/>
        <dbReference type="EC" id="2.7.1.21"/>
    </reaction>
</comment>
<dbReference type="Pfam" id="PF00265">
    <property type="entry name" value="TK"/>
    <property type="match status" value="1"/>
</dbReference>
<comment type="caution">
    <text evidence="13">The sequence shown here is derived from an EMBL/GenBank/DDBJ whole genome shotgun (WGS) entry which is preliminary data.</text>
</comment>
<sequence length="213" mass="24253">MIFMCGDDEMAKLYYRYGAMGSSKTANALMVEYNYGERGKRALLVKPRLDSRDGDHMIRSRIGLEREGVLLEELTQMSDVRLREYDCIILDEAQFATKEQVEFLVHIVDDLDIPVICYGLRTDFRHEFFEGSKWLMAWADKVEELKTVCWCGRAANCTARIGEDGRMVRIGDQVVMGGDDRYVALCRKHYNQGDLGPGLKEPVTADTGGLDLF</sequence>
<comment type="subunit">
    <text evidence="8">Homotetramer.</text>
</comment>
<proteinExistence type="inferred from homology"/>
<evidence type="ECO:0000256" key="6">
    <source>
        <dbReference type="ARBA" id="ARBA00022777"/>
    </source>
</evidence>
<dbReference type="InterPro" id="IPR027417">
    <property type="entry name" value="P-loop_NTPase"/>
</dbReference>
<gene>
    <name evidence="8 13" type="primary">tdk</name>
    <name evidence="13" type="ORF">CLOSTASPAR_02333</name>
</gene>
<evidence type="ECO:0000256" key="12">
    <source>
        <dbReference type="RuleBase" id="RU004165"/>
    </source>
</evidence>
<evidence type="ECO:0000256" key="9">
    <source>
        <dbReference type="PIRSR" id="PIRSR035805-1"/>
    </source>
</evidence>
<evidence type="ECO:0000256" key="11">
    <source>
        <dbReference type="RuleBase" id="RU000544"/>
    </source>
</evidence>
<dbReference type="InterPro" id="IPR020633">
    <property type="entry name" value="Thymidine_kinase_CS"/>
</dbReference>
<evidence type="ECO:0000256" key="10">
    <source>
        <dbReference type="PIRSR" id="PIRSR035805-2"/>
    </source>
</evidence>
<accession>C0CZA6</accession>
<dbReference type="EC" id="2.7.1.21" evidence="2 8"/>
<dbReference type="PROSITE" id="PS00603">
    <property type="entry name" value="TK_CELLULAR_TYPE"/>
    <property type="match status" value="1"/>
</dbReference>
<dbReference type="Gene3D" id="3.40.50.300">
    <property type="entry name" value="P-loop containing nucleotide triphosphate hydrolases"/>
    <property type="match status" value="1"/>
</dbReference>
<protein>
    <recommendedName>
        <fullName evidence="2 8">Thymidine kinase</fullName>
        <ecNumber evidence="2 8">2.7.1.21</ecNumber>
    </recommendedName>
</protein>
<dbReference type="InterPro" id="IPR001267">
    <property type="entry name" value="Thymidine_kinase"/>
</dbReference>
<keyword evidence="8" id="KW-0963">Cytoplasm</keyword>
<evidence type="ECO:0000313" key="13">
    <source>
        <dbReference type="EMBL" id="EEG55591.1"/>
    </source>
</evidence>
<feature type="binding site" evidence="8">
    <location>
        <position position="186"/>
    </location>
    <ligand>
        <name>Zn(2+)</name>
        <dbReference type="ChEBI" id="CHEBI:29105"/>
    </ligand>
</feature>
<comment type="caution">
    <text evidence="8">Lacks conserved residue(s) required for the propagation of feature annotation.</text>
</comment>
<keyword evidence="14" id="KW-1185">Reference proteome</keyword>
<evidence type="ECO:0000256" key="5">
    <source>
        <dbReference type="ARBA" id="ARBA00022741"/>
    </source>
</evidence>
<keyword evidence="6 8" id="KW-0418">Kinase</keyword>
<feature type="active site" description="Proton acceptor" evidence="8 9">
    <location>
        <position position="92"/>
    </location>
</feature>
<dbReference type="PANTHER" id="PTHR11441">
    <property type="entry name" value="THYMIDINE KINASE"/>
    <property type="match status" value="1"/>
</dbReference>
<feature type="binding site" evidence="8">
    <location>
        <position position="189"/>
    </location>
    <ligand>
        <name>Zn(2+)</name>
        <dbReference type="ChEBI" id="CHEBI:29105"/>
    </ligand>
</feature>
<reference evidence="13 14" key="1">
    <citation type="submission" date="2009-02" db="EMBL/GenBank/DDBJ databases">
        <title>Draft genome sequence of Clostridium asparagiforme (DSM 15981).</title>
        <authorList>
            <person name="Sudarsanam P."/>
            <person name="Ley R."/>
            <person name="Guruge J."/>
            <person name="Turnbaugh P.J."/>
            <person name="Mahowald M."/>
            <person name="Liep D."/>
            <person name="Gordon J."/>
        </authorList>
    </citation>
    <scope>NUCLEOTIDE SEQUENCE [LARGE SCALE GENOMIC DNA]</scope>
    <source>
        <strain evidence="13 14">DSM 15981</strain>
    </source>
</reference>
<dbReference type="SUPFAM" id="SSF57716">
    <property type="entry name" value="Glucocorticoid receptor-like (DNA-binding domain)"/>
    <property type="match status" value="1"/>
</dbReference>
<dbReference type="PANTHER" id="PTHR11441:SF0">
    <property type="entry name" value="THYMIDINE KINASE, CYTOSOLIC"/>
    <property type="match status" value="1"/>
</dbReference>
<name>C0CZA6_9FIRM</name>
<feature type="binding site" evidence="8">
    <location>
        <position position="151"/>
    </location>
    <ligand>
        <name>Zn(2+)</name>
        <dbReference type="ChEBI" id="CHEBI:29105"/>
    </ligand>
</feature>
<dbReference type="Proteomes" id="UP000004756">
    <property type="component" value="Unassembled WGS sequence"/>
</dbReference>
<organism evidence="13 14">
    <name type="scientific">[Clostridium] asparagiforme DSM 15981</name>
    <dbReference type="NCBI Taxonomy" id="518636"/>
    <lineage>
        <taxon>Bacteria</taxon>
        <taxon>Bacillati</taxon>
        <taxon>Bacillota</taxon>
        <taxon>Clostridia</taxon>
        <taxon>Lachnospirales</taxon>
        <taxon>Lachnospiraceae</taxon>
        <taxon>Enterocloster</taxon>
    </lineage>
</organism>
<evidence type="ECO:0000256" key="2">
    <source>
        <dbReference type="ARBA" id="ARBA00012118"/>
    </source>
</evidence>
<dbReference type="NCBIfam" id="NF003300">
    <property type="entry name" value="PRK04296.1-5"/>
    <property type="match status" value="1"/>
</dbReference>
<keyword evidence="3 8" id="KW-0237">DNA synthesis</keyword>
<evidence type="ECO:0000313" key="14">
    <source>
        <dbReference type="Proteomes" id="UP000004756"/>
    </source>
</evidence>
<evidence type="ECO:0000256" key="7">
    <source>
        <dbReference type="ARBA" id="ARBA00022840"/>
    </source>
</evidence>
<dbReference type="PIRSF" id="PIRSF035805">
    <property type="entry name" value="TK_cell"/>
    <property type="match status" value="1"/>
</dbReference>
<dbReference type="GO" id="GO:0004797">
    <property type="term" value="F:thymidine kinase activity"/>
    <property type="evidence" value="ECO:0007669"/>
    <property type="project" value="UniProtKB-UniRule"/>
</dbReference>
<dbReference type="SUPFAM" id="SSF52540">
    <property type="entry name" value="P-loop containing nucleoside triphosphate hydrolases"/>
    <property type="match status" value="1"/>
</dbReference>
<feature type="binding site" evidence="8">
    <location>
        <begin position="91"/>
        <end position="94"/>
    </location>
    <ligand>
        <name>ATP</name>
        <dbReference type="ChEBI" id="CHEBI:30616"/>
    </ligand>
</feature>
<dbReference type="GO" id="GO:0046104">
    <property type="term" value="P:thymidine metabolic process"/>
    <property type="evidence" value="ECO:0007669"/>
    <property type="project" value="TreeGrafter"/>
</dbReference>
<dbReference type="Gene3D" id="3.30.60.20">
    <property type="match status" value="1"/>
</dbReference>
<evidence type="ECO:0000256" key="4">
    <source>
        <dbReference type="ARBA" id="ARBA00022679"/>
    </source>
</evidence>
<dbReference type="GO" id="GO:0005829">
    <property type="term" value="C:cytosol"/>
    <property type="evidence" value="ECO:0007669"/>
    <property type="project" value="TreeGrafter"/>
</dbReference>
<keyword evidence="7 8" id="KW-0067">ATP-binding</keyword>
<dbReference type="HAMAP" id="MF_00124">
    <property type="entry name" value="Thymidine_kinase"/>
    <property type="match status" value="1"/>
</dbReference>
<comment type="similarity">
    <text evidence="1 8 12">Belongs to the thymidine kinase family.</text>
</comment>
<dbReference type="AlphaFoldDB" id="C0CZA6"/>
<keyword evidence="4 8" id="KW-0808">Transferase</keyword>
<dbReference type="HOGENOM" id="CLU_064400_2_1_9"/>
<evidence type="ECO:0000256" key="8">
    <source>
        <dbReference type="HAMAP-Rule" id="MF_00124"/>
    </source>
</evidence>
<feature type="binding site" evidence="10">
    <location>
        <position position="182"/>
    </location>
    <ligand>
        <name>substrate</name>
    </ligand>
</feature>
<dbReference type="GO" id="GO:0005524">
    <property type="term" value="F:ATP binding"/>
    <property type="evidence" value="ECO:0007669"/>
    <property type="project" value="UniProtKB-UniRule"/>
</dbReference>
<feature type="binding site" evidence="8">
    <location>
        <position position="149"/>
    </location>
    <ligand>
        <name>Zn(2+)</name>
        <dbReference type="ChEBI" id="CHEBI:29105"/>
    </ligand>
</feature>
<keyword evidence="8" id="KW-0862">Zinc</keyword>